<name>A0A0H3YB18_SALMI</name>
<feature type="domain" description="BHLH" evidence="6">
    <location>
        <begin position="148"/>
        <end position="204"/>
    </location>
</feature>
<evidence type="ECO:0000256" key="1">
    <source>
        <dbReference type="ARBA" id="ARBA00004123"/>
    </source>
</evidence>
<dbReference type="FunFam" id="4.10.280.10:FF:000002">
    <property type="entry name" value="Basic helix-loop-helix transcription factor"/>
    <property type="match status" value="1"/>
</dbReference>
<dbReference type="Gene3D" id="4.10.280.10">
    <property type="entry name" value="Helix-loop-helix DNA-binding domain"/>
    <property type="match status" value="1"/>
</dbReference>
<dbReference type="EMBL" id="KP257447">
    <property type="protein sequence ID" value="AKN09549.1"/>
    <property type="molecule type" value="mRNA"/>
</dbReference>
<accession>A0A0H3YB18</accession>
<evidence type="ECO:0000313" key="7">
    <source>
        <dbReference type="EMBL" id="AKN09549.1"/>
    </source>
</evidence>
<keyword evidence="3" id="KW-0804">Transcription</keyword>
<evidence type="ECO:0000256" key="5">
    <source>
        <dbReference type="SAM" id="MobiDB-lite"/>
    </source>
</evidence>
<dbReference type="InterPro" id="IPR011598">
    <property type="entry name" value="bHLH_dom"/>
</dbReference>
<evidence type="ECO:0000259" key="6">
    <source>
        <dbReference type="PROSITE" id="PS50888"/>
    </source>
</evidence>
<dbReference type="Pfam" id="PF00010">
    <property type="entry name" value="HLH"/>
    <property type="match status" value="1"/>
</dbReference>
<feature type="region of interest" description="Disordered" evidence="5">
    <location>
        <begin position="81"/>
        <end position="132"/>
    </location>
</feature>
<sequence>MAAFSSSFQHLDASSSSVFLSRPNSSSSSSPSTTINSMCALFHDPNNALSHQFHHLHHGTTPSSSNNNINDSAPLNAAAATNKNSMDSSISVVTHKNRQTKKRKSNSAQSKDMRELVKGKKQKKVKDCEEKKEGEEKGYIHVRARRGQATDSHSLAERVRRERISERMKLLQALVPGCDKALMLDEIINYVQSLQNQVEFLSMKLASVNPIFYDFGMDLEAFMVGPDHQNLNSLASPLPAGMQECSPTTANTYHVLDNSVNSLLLHQSQIPNALPQGDRQVLWEVDEQRQKNINQSGIINNLFSFPLM</sequence>
<dbReference type="CDD" id="cd18919">
    <property type="entry name" value="bHLH_AtBPE_like"/>
    <property type="match status" value="1"/>
</dbReference>
<dbReference type="GO" id="GO:0005634">
    <property type="term" value="C:nucleus"/>
    <property type="evidence" value="ECO:0007669"/>
    <property type="project" value="UniProtKB-SubCell"/>
</dbReference>
<dbReference type="SMART" id="SM00353">
    <property type="entry name" value="HLH"/>
    <property type="match status" value="1"/>
</dbReference>
<dbReference type="AlphaFoldDB" id="A0A0H3YB18"/>
<dbReference type="InterPro" id="IPR024097">
    <property type="entry name" value="bHLH_ZIP_TF"/>
</dbReference>
<feature type="compositionally biased region" description="Polar residues" evidence="5">
    <location>
        <begin position="81"/>
        <end position="94"/>
    </location>
</feature>
<evidence type="ECO:0000256" key="2">
    <source>
        <dbReference type="ARBA" id="ARBA00023015"/>
    </source>
</evidence>
<protein>
    <submittedName>
        <fullName evidence="7">Basic helix-loop-helix transcription factor</fullName>
    </submittedName>
</protein>
<reference evidence="7" key="1">
    <citation type="submission" date="2014-12" db="EMBL/GenBank/DDBJ databases">
        <title>Genome-wide characterization and analysis of bHLH transcription factors related to tanshinones biosynthesis in Salvia miltiorrhiza.</title>
        <authorList>
            <person name="Zhang X."/>
            <person name="Song J."/>
        </authorList>
    </citation>
    <scope>NUCLEOTIDE SEQUENCE</scope>
</reference>
<keyword evidence="4" id="KW-0539">Nucleus</keyword>
<dbReference type="GO" id="GO:0003700">
    <property type="term" value="F:DNA-binding transcription factor activity"/>
    <property type="evidence" value="ECO:0007669"/>
    <property type="project" value="TreeGrafter"/>
</dbReference>
<dbReference type="GO" id="GO:0046983">
    <property type="term" value="F:protein dimerization activity"/>
    <property type="evidence" value="ECO:0007669"/>
    <property type="project" value="InterPro"/>
</dbReference>
<organism evidence="7">
    <name type="scientific">Salvia miltiorrhiza</name>
    <name type="common">Chinese sage</name>
    <dbReference type="NCBI Taxonomy" id="226208"/>
    <lineage>
        <taxon>Eukaryota</taxon>
        <taxon>Viridiplantae</taxon>
        <taxon>Streptophyta</taxon>
        <taxon>Embryophyta</taxon>
        <taxon>Tracheophyta</taxon>
        <taxon>Spermatophyta</taxon>
        <taxon>Magnoliopsida</taxon>
        <taxon>eudicotyledons</taxon>
        <taxon>Gunneridae</taxon>
        <taxon>Pentapetalae</taxon>
        <taxon>asterids</taxon>
        <taxon>lamiids</taxon>
        <taxon>Lamiales</taxon>
        <taxon>Lamiaceae</taxon>
        <taxon>Nepetoideae</taxon>
        <taxon>Mentheae</taxon>
        <taxon>Salviinae</taxon>
        <taxon>Salvia</taxon>
        <taxon>Salvia incertae sedis</taxon>
    </lineage>
</organism>
<feature type="compositionally biased region" description="Basic residues" evidence="5">
    <location>
        <begin position="95"/>
        <end position="105"/>
    </location>
</feature>
<dbReference type="PANTHER" id="PTHR12565:SF431">
    <property type="entry name" value="TRANSCRIPTION FACTOR BHLH137"/>
    <property type="match status" value="1"/>
</dbReference>
<dbReference type="InterPro" id="IPR036638">
    <property type="entry name" value="HLH_DNA-bd_sf"/>
</dbReference>
<dbReference type="PROSITE" id="PS50888">
    <property type="entry name" value="BHLH"/>
    <property type="match status" value="1"/>
</dbReference>
<feature type="compositionally biased region" description="Polar residues" evidence="5">
    <location>
        <begin position="60"/>
        <end position="74"/>
    </location>
</feature>
<evidence type="ECO:0000256" key="4">
    <source>
        <dbReference type="ARBA" id="ARBA00023242"/>
    </source>
</evidence>
<dbReference type="SUPFAM" id="SSF47459">
    <property type="entry name" value="HLH, helix-loop-helix DNA-binding domain"/>
    <property type="match status" value="1"/>
</dbReference>
<evidence type="ECO:0000256" key="3">
    <source>
        <dbReference type="ARBA" id="ARBA00023163"/>
    </source>
</evidence>
<feature type="region of interest" description="Disordered" evidence="5">
    <location>
        <begin position="55"/>
        <end position="74"/>
    </location>
</feature>
<keyword evidence="2" id="KW-0805">Transcription regulation</keyword>
<proteinExistence type="evidence at transcript level"/>
<comment type="subcellular location">
    <subcellularLocation>
        <location evidence="1">Nucleus</location>
    </subcellularLocation>
</comment>
<dbReference type="PANTHER" id="PTHR12565">
    <property type="entry name" value="STEROL REGULATORY ELEMENT-BINDING PROTEIN"/>
    <property type="match status" value="1"/>
</dbReference>